<dbReference type="RefSeq" id="WP_008678464.1">
    <property type="nucleotide sequence ID" value="NZ_CABKOG010000003.1"/>
</dbReference>
<organism evidence="1 2">
    <name type="scientific">Clostridium tertium</name>
    <dbReference type="NCBI Taxonomy" id="1559"/>
    <lineage>
        <taxon>Bacteria</taxon>
        <taxon>Bacillati</taxon>
        <taxon>Bacillota</taxon>
        <taxon>Clostridia</taxon>
        <taxon>Eubacteriales</taxon>
        <taxon>Clostridiaceae</taxon>
        <taxon>Clostridium</taxon>
    </lineage>
</organism>
<comment type="caution">
    <text evidence="1">The sequence shown here is derived from an EMBL/GenBank/DDBJ whole genome shotgun (WGS) entry which is preliminary data.</text>
</comment>
<evidence type="ECO:0000313" key="1">
    <source>
        <dbReference type="EMBL" id="MDC4239038.1"/>
    </source>
</evidence>
<keyword evidence="2" id="KW-1185">Reference proteome</keyword>
<proteinExistence type="predicted"/>
<evidence type="ECO:0000313" key="2">
    <source>
        <dbReference type="Proteomes" id="UP001141183"/>
    </source>
</evidence>
<protein>
    <submittedName>
        <fullName evidence="1">Uncharacterized protein</fullName>
    </submittedName>
</protein>
<name>A0A9X3XH88_9CLOT</name>
<gene>
    <name evidence="1" type="ORF">NE398_02480</name>
</gene>
<dbReference type="AlphaFoldDB" id="A0A9X3XH88"/>
<dbReference type="Proteomes" id="UP001141183">
    <property type="component" value="Unassembled WGS sequence"/>
</dbReference>
<sequence length="114" mass="13713">MRQRIKGNFKKKKLSTINTTYKKLLHIYNIVKLNYVVELKLGESYLYEKGDNLAEILENYFNDEGYDIIVECYTEGKNAYLIIDCEDETENMWNMVSLIYRLLIKFNIEHEVIW</sequence>
<dbReference type="EMBL" id="JAMRYU010000002">
    <property type="protein sequence ID" value="MDC4239038.1"/>
    <property type="molecule type" value="Genomic_DNA"/>
</dbReference>
<accession>A0A9X3XH88</accession>
<reference evidence="1" key="1">
    <citation type="submission" date="2022-05" db="EMBL/GenBank/DDBJ databases">
        <title>Draft genome sequence of Clostridium tertium strain CP3 isolated from Peru.</title>
        <authorList>
            <person name="Hurtado R."/>
            <person name="Lima L."/>
            <person name="Sousa T."/>
            <person name="Jaiswal A.K."/>
            <person name="Tiwari S."/>
            <person name="Maturrano L."/>
            <person name="Brenig B."/>
            <person name="Azevedo V."/>
        </authorList>
    </citation>
    <scope>NUCLEOTIDE SEQUENCE</scope>
    <source>
        <strain evidence="1">CP3</strain>
    </source>
</reference>